<protein>
    <submittedName>
        <fullName evidence="1">Uncharacterized protein</fullName>
    </submittedName>
</protein>
<dbReference type="EMBL" id="BRYB01003278">
    <property type="protein sequence ID" value="GMI33988.1"/>
    <property type="molecule type" value="Genomic_DNA"/>
</dbReference>
<accession>A0ABQ6MWJ0</accession>
<organism evidence="1 2">
    <name type="scientific">Tetraparma gracilis</name>
    <dbReference type="NCBI Taxonomy" id="2962635"/>
    <lineage>
        <taxon>Eukaryota</taxon>
        <taxon>Sar</taxon>
        <taxon>Stramenopiles</taxon>
        <taxon>Ochrophyta</taxon>
        <taxon>Bolidophyceae</taxon>
        <taxon>Parmales</taxon>
        <taxon>Triparmaceae</taxon>
        <taxon>Tetraparma</taxon>
    </lineage>
</organism>
<evidence type="ECO:0000313" key="1">
    <source>
        <dbReference type="EMBL" id="GMI33988.1"/>
    </source>
</evidence>
<dbReference type="Proteomes" id="UP001165060">
    <property type="component" value="Unassembled WGS sequence"/>
</dbReference>
<evidence type="ECO:0000313" key="2">
    <source>
        <dbReference type="Proteomes" id="UP001165060"/>
    </source>
</evidence>
<name>A0ABQ6MWJ0_9STRA</name>
<keyword evidence="2" id="KW-1185">Reference proteome</keyword>
<gene>
    <name evidence="1" type="ORF">TeGR_g3945</name>
</gene>
<sequence>VPAAELREKTRWIAGWITLEEIRGAQGGRIRDVPKLCFRCKGTSRIKCLACQGKGEIVVLPR</sequence>
<comment type="caution">
    <text evidence="1">The sequence shown here is derived from an EMBL/GenBank/DDBJ whole genome shotgun (WGS) entry which is preliminary data.</text>
</comment>
<proteinExistence type="predicted"/>
<reference evidence="1 2" key="1">
    <citation type="journal article" date="2023" name="Commun. Biol.">
        <title>Genome analysis of Parmales, the sister group of diatoms, reveals the evolutionary specialization of diatoms from phago-mixotrophs to photoautotrophs.</title>
        <authorList>
            <person name="Ban H."/>
            <person name="Sato S."/>
            <person name="Yoshikawa S."/>
            <person name="Yamada K."/>
            <person name="Nakamura Y."/>
            <person name="Ichinomiya M."/>
            <person name="Sato N."/>
            <person name="Blanc-Mathieu R."/>
            <person name="Endo H."/>
            <person name="Kuwata A."/>
            <person name="Ogata H."/>
        </authorList>
    </citation>
    <scope>NUCLEOTIDE SEQUENCE [LARGE SCALE GENOMIC DNA]</scope>
</reference>
<feature type="non-terminal residue" evidence="1">
    <location>
        <position position="1"/>
    </location>
</feature>